<proteinExistence type="predicted"/>
<feature type="region of interest" description="Disordered" evidence="1">
    <location>
        <begin position="516"/>
        <end position="552"/>
    </location>
</feature>
<evidence type="ECO:0000313" key="3">
    <source>
        <dbReference type="EMBL" id="UWZ35774.1"/>
    </source>
</evidence>
<feature type="compositionally biased region" description="Basic and acidic residues" evidence="1">
    <location>
        <begin position="519"/>
        <end position="532"/>
    </location>
</feature>
<keyword evidence="2" id="KW-0472">Membrane</keyword>
<organism evidence="3 4">
    <name type="scientific">Dactylosporangium roseum</name>
    <dbReference type="NCBI Taxonomy" id="47989"/>
    <lineage>
        <taxon>Bacteria</taxon>
        <taxon>Bacillati</taxon>
        <taxon>Actinomycetota</taxon>
        <taxon>Actinomycetes</taxon>
        <taxon>Micromonosporales</taxon>
        <taxon>Micromonosporaceae</taxon>
        <taxon>Dactylosporangium</taxon>
    </lineage>
</organism>
<dbReference type="Proteomes" id="UP001058271">
    <property type="component" value="Chromosome"/>
</dbReference>
<feature type="region of interest" description="Disordered" evidence="1">
    <location>
        <begin position="459"/>
        <end position="500"/>
    </location>
</feature>
<keyword evidence="2" id="KW-0812">Transmembrane</keyword>
<evidence type="ECO:0000313" key="4">
    <source>
        <dbReference type="Proteomes" id="UP001058271"/>
    </source>
</evidence>
<evidence type="ECO:0000256" key="1">
    <source>
        <dbReference type="SAM" id="MobiDB-lite"/>
    </source>
</evidence>
<gene>
    <name evidence="3" type="ORF">Drose_32525</name>
</gene>
<dbReference type="RefSeq" id="WP_260725124.1">
    <property type="nucleotide sequence ID" value="NZ_BAAABS010000051.1"/>
</dbReference>
<keyword evidence="2" id="KW-1133">Transmembrane helix</keyword>
<reference evidence="3" key="1">
    <citation type="submission" date="2021-04" db="EMBL/GenBank/DDBJ databases">
        <title>Biosynthetic gene clusters of Dactylosporangioum roseum.</title>
        <authorList>
            <person name="Hartkoorn R.C."/>
            <person name="Beaudoing E."/>
            <person name="Hot D."/>
            <person name="Moureu S."/>
        </authorList>
    </citation>
    <scope>NUCLEOTIDE SEQUENCE</scope>
    <source>
        <strain evidence="3">NRRL B-16295</strain>
    </source>
</reference>
<feature type="region of interest" description="Disordered" evidence="1">
    <location>
        <begin position="274"/>
        <end position="294"/>
    </location>
</feature>
<evidence type="ECO:0000256" key="2">
    <source>
        <dbReference type="SAM" id="Phobius"/>
    </source>
</evidence>
<feature type="compositionally biased region" description="Low complexity" evidence="1">
    <location>
        <begin position="282"/>
        <end position="294"/>
    </location>
</feature>
<feature type="transmembrane region" description="Helical" evidence="2">
    <location>
        <begin position="203"/>
        <end position="228"/>
    </location>
</feature>
<accession>A0ABY5Z5S5</accession>
<sequence length="552" mass="55228">MVVRLVRAGVGALLLLIAVPLALAGGGLWVTMEHRAADDTFTARLERVHSDGHAVVVPDVDALLRADAPFARGGQTTLSLSARGSGGPLFIGLGPDEDVAQYLDGLGQSRISRVRLARGPLPVEASAVPARPAPADAAVPAVPLPVPAGQLFWIGRSSQVDGAAELSWSPSALRGRHLSLVVMNADGTPGVDAALTARLAPVWLGPTTAGLLVMGVALFLIALLTLAWPQRRRTEPPALPALPAQPTPATRTHASLRRNLAAPKDALAAMFNKPAKSGAADTEPSPTAVAAASAPTVTGPADDIAAASATGTATCAEAVSGTATCAEVAGGTATATCAEVAGGTATGAEAVAGAGAADEASAGAEAGIDARVADQTASAANSETCGAAEAAGAANTEARATGRTADATGEAPVGGEAATADADADDESSTEPVPAAPITLSNPRLAGALAAIMADAPGKPAAENEDVDVASLPESELDRPVPEDTELDLGERGPVELPPLPAMPAIELHFTWAPLAVAEPEKSQESGESERSEESEESEESRDRDTAASSTR</sequence>
<feature type="compositionally biased region" description="Low complexity" evidence="1">
    <location>
        <begin position="396"/>
        <end position="421"/>
    </location>
</feature>
<keyword evidence="4" id="KW-1185">Reference proteome</keyword>
<dbReference type="EMBL" id="CP073721">
    <property type="protein sequence ID" value="UWZ35774.1"/>
    <property type="molecule type" value="Genomic_DNA"/>
</dbReference>
<protein>
    <submittedName>
        <fullName evidence="3">Uncharacterized protein</fullName>
    </submittedName>
</protein>
<feature type="region of interest" description="Disordered" evidence="1">
    <location>
        <begin position="396"/>
        <end position="439"/>
    </location>
</feature>
<name>A0ABY5Z5S5_9ACTN</name>